<evidence type="ECO:0000313" key="2">
    <source>
        <dbReference type="Proteomes" id="UP000315295"/>
    </source>
</evidence>
<protein>
    <submittedName>
        <fullName evidence="1">Uncharacterized protein</fullName>
    </submittedName>
</protein>
<proteinExistence type="predicted"/>
<keyword evidence="2" id="KW-1185">Reference proteome</keyword>
<organism evidence="1 2">
    <name type="scientific">Malus baccata</name>
    <name type="common">Siberian crab apple</name>
    <name type="synonym">Pyrus baccata</name>
    <dbReference type="NCBI Taxonomy" id="106549"/>
    <lineage>
        <taxon>Eukaryota</taxon>
        <taxon>Viridiplantae</taxon>
        <taxon>Streptophyta</taxon>
        <taxon>Embryophyta</taxon>
        <taxon>Tracheophyta</taxon>
        <taxon>Spermatophyta</taxon>
        <taxon>Magnoliopsida</taxon>
        <taxon>eudicotyledons</taxon>
        <taxon>Gunneridae</taxon>
        <taxon>Pentapetalae</taxon>
        <taxon>rosids</taxon>
        <taxon>fabids</taxon>
        <taxon>Rosales</taxon>
        <taxon>Rosaceae</taxon>
        <taxon>Amygdaloideae</taxon>
        <taxon>Maleae</taxon>
        <taxon>Malus</taxon>
    </lineage>
</organism>
<gene>
    <name evidence="1" type="ORF">C1H46_045702</name>
</gene>
<sequence length="57" mass="6722">MLMKLKVKKQQTFSYFATTWPQSQSSKLYKFSSPRVEEKRLNRRGNPSLASVKSCMY</sequence>
<evidence type="ECO:0000313" key="1">
    <source>
        <dbReference type="EMBL" id="TQD68765.1"/>
    </source>
</evidence>
<dbReference type="EMBL" id="VIEB01009522">
    <property type="protein sequence ID" value="TQD68765.1"/>
    <property type="molecule type" value="Genomic_DNA"/>
</dbReference>
<dbReference type="AlphaFoldDB" id="A0A540K3E3"/>
<accession>A0A540K3E3</accession>
<name>A0A540K3E3_MALBA</name>
<comment type="caution">
    <text evidence="1">The sequence shown here is derived from an EMBL/GenBank/DDBJ whole genome shotgun (WGS) entry which is preliminary data.</text>
</comment>
<dbReference type="Proteomes" id="UP000315295">
    <property type="component" value="Unassembled WGS sequence"/>
</dbReference>
<reference evidence="1 2" key="1">
    <citation type="journal article" date="2019" name="G3 (Bethesda)">
        <title>Sequencing of a Wild Apple (Malus baccata) Genome Unravels the Differences Between Cultivated and Wild Apple Species Regarding Disease Resistance and Cold Tolerance.</title>
        <authorList>
            <person name="Chen X."/>
        </authorList>
    </citation>
    <scope>NUCLEOTIDE SEQUENCE [LARGE SCALE GENOMIC DNA]</scope>
    <source>
        <strain evidence="2">cv. Shandingzi</strain>
        <tissue evidence="1">Leaves</tissue>
    </source>
</reference>